<proteinExistence type="predicted"/>
<name>A0A1A3N6B9_MYCAS</name>
<gene>
    <name evidence="1" type="ORF">A5636_00335</name>
</gene>
<comment type="caution">
    <text evidence="1">The sequence shown here is derived from an EMBL/GenBank/DDBJ whole genome shotgun (WGS) entry which is preliminary data.</text>
</comment>
<protein>
    <submittedName>
        <fullName evidence="1">Uncharacterized protein</fullName>
    </submittedName>
</protein>
<keyword evidence="2" id="KW-1185">Reference proteome</keyword>
<dbReference type="Proteomes" id="UP000093629">
    <property type="component" value="Unassembled WGS sequence"/>
</dbReference>
<accession>A0A1A3N6B9</accession>
<evidence type="ECO:0000313" key="2">
    <source>
        <dbReference type="Proteomes" id="UP000093629"/>
    </source>
</evidence>
<organism evidence="1 2">
    <name type="scientific">Mycobacterium asiaticum</name>
    <dbReference type="NCBI Taxonomy" id="1790"/>
    <lineage>
        <taxon>Bacteria</taxon>
        <taxon>Bacillati</taxon>
        <taxon>Actinomycetota</taxon>
        <taxon>Actinomycetes</taxon>
        <taxon>Mycobacteriales</taxon>
        <taxon>Mycobacteriaceae</taxon>
        <taxon>Mycobacterium</taxon>
    </lineage>
</organism>
<dbReference type="RefSeq" id="WP_065158822.1">
    <property type="nucleotide sequence ID" value="NZ_LZLQ01000078.1"/>
</dbReference>
<dbReference type="AlphaFoldDB" id="A0A1A3N6B9"/>
<sequence>MTVLIVGCALGMALCIGYQWGRRTDPQPVTQNGRKVWKIRTSRVAIGRLAVQLAALVISRRIHRMLLVRAPLPAALGGWAALRSRLR</sequence>
<dbReference type="EMBL" id="LZLQ01000078">
    <property type="protein sequence ID" value="OBK15917.1"/>
    <property type="molecule type" value="Genomic_DNA"/>
</dbReference>
<evidence type="ECO:0000313" key="1">
    <source>
        <dbReference type="EMBL" id="OBK15917.1"/>
    </source>
</evidence>
<reference evidence="1 2" key="1">
    <citation type="submission" date="2016-06" db="EMBL/GenBank/DDBJ databases">
        <authorList>
            <person name="Kjaerup R.B."/>
            <person name="Dalgaard T.S."/>
            <person name="Juul-Madsen H.R."/>
        </authorList>
    </citation>
    <scope>NUCLEOTIDE SEQUENCE [LARGE SCALE GENOMIC DNA]</scope>
    <source>
        <strain evidence="1 2">1245139.5</strain>
    </source>
</reference>